<feature type="compositionally biased region" description="Polar residues" evidence="2">
    <location>
        <begin position="19"/>
        <end position="51"/>
    </location>
</feature>
<feature type="coiled-coil region" evidence="1">
    <location>
        <begin position="85"/>
        <end position="119"/>
    </location>
</feature>
<comment type="caution">
    <text evidence="3">The sequence shown here is derived from an EMBL/GenBank/DDBJ whole genome shotgun (WGS) entry which is preliminary data.</text>
</comment>
<evidence type="ECO:0000256" key="1">
    <source>
        <dbReference type="SAM" id="Coils"/>
    </source>
</evidence>
<feature type="region of interest" description="Disordered" evidence="2">
    <location>
        <begin position="1"/>
        <end position="56"/>
    </location>
</feature>
<name>A0A2V3ICF1_9FLOR</name>
<proteinExistence type="predicted"/>
<protein>
    <submittedName>
        <fullName evidence="3">Uncharacterized protein</fullName>
    </submittedName>
</protein>
<accession>A0A2V3ICF1</accession>
<keyword evidence="1" id="KW-0175">Coiled coil</keyword>
<evidence type="ECO:0000313" key="3">
    <source>
        <dbReference type="EMBL" id="PXF39777.1"/>
    </source>
</evidence>
<dbReference type="EMBL" id="NBIV01000444">
    <property type="protein sequence ID" value="PXF39777.1"/>
    <property type="molecule type" value="Genomic_DNA"/>
</dbReference>
<dbReference type="Proteomes" id="UP000247409">
    <property type="component" value="Unassembled WGS sequence"/>
</dbReference>
<dbReference type="AlphaFoldDB" id="A0A2V3ICF1"/>
<sequence length="147" mass="16827">MAKEPSECDDTQAVRVKRSATSNADDRSNGTVNENVEDYSQVQKQAASVTQRRVRETNRTEKRLNRYICTNGFWKEEGERLLIETGELQQELKQWKNHAAALQVEARKLKEKLQQIEDEGVLREAPRPILVPQFGTLCAVHNVQCTC</sequence>
<gene>
    <name evidence="3" type="ORF">BWQ96_10512</name>
</gene>
<reference evidence="3 4" key="1">
    <citation type="journal article" date="2018" name="Mol. Biol. Evol.">
        <title>Analysis of the draft genome of the red seaweed Gracilariopsis chorda provides insights into genome size evolution in Rhodophyta.</title>
        <authorList>
            <person name="Lee J."/>
            <person name="Yang E.C."/>
            <person name="Graf L."/>
            <person name="Yang J.H."/>
            <person name="Qiu H."/>
            <person name="Zel Zion U."/>
            <person name="Chan C.X."/>
            <person name="Stephens T.G."/>
            <person name="Weber A.P.M."/>
            <person name="Boo G.H."/>
            <person name="Boo S.M."/>
            <person name="Kim K.M."/>
            <person name="Shin Y."/>
            <person name="Jung M."/>
            <person name="Lee S.J."/>
            <person name="Yim H.S."/>
            <person name="Lee J.H."/>
            <person name="Bhattacharya D."/>
            <person name="Yoon H.S."/>
        </authorList>
    </citation>
    <scope>NUCLEOTIDE SEQUENCE [LARGE SCALE GENOMIC DNA]</scope>
    <source>
        <strain evidence="3 4">SKKU-2015</strain>
        <tissue evidence="3">Whole body</tissue>
    </source>
</reference>
<evidence type="ECO:0000256" key="2">
    <source>
        <dbReference type="SAM" id="MobiDB-lite"/>
    </source>
</evidence>
<organism evidence="3 4">
    <name type="scientific">Gracilariopsis chorda</name>
    <dbReference type="NCBI Taxonomy" id="448386"/>
    <lineage>
        <taxon>Eukaryota</taxon>
        <taxon>Rhodophyta</taxon>
        <taxon>Florideophyceae</taxon>
        <taxon>Rhodymeniophycidae</taxon>
        <taxon>Gracilariales</taxon>
        <taxon>Gracilariaceae</taxon>
        <taxon>Gracilariopsis</taxon>
    </lineage>
</organism>
<evidence type="ECO:0000313" key="4">
    <source>
        <dbReference type="Proteomes" id="UP000247409"/>
    </source>
</evidence>
<keyword evidence="4" id="KW-1185">Reference proteome</keyword>